<evidence type="ECO:0000256" key="6">
    <source>
        <dbReference type="ARBA" id="ARBA00023136"/>
    </source>
</evidence>
<keyword evidence="6 7" id="KW-0472">Membrane</keyword>
<keyword evidence="3" id="KW-0547">Nucleotide-binding</keyword>
<feature type="transmembrane region" description="Helical" evidence="7">
    <location>
        <begin position="212"/>
        <end position="235"/>
    </location>
</feature>
<keyword evidence="2 7" id="KW-0812">Transmembrane</keyword>
<dbReference type="InterPro" id="IPR003439">
    <property type="entry name" value="ABC_transporter-like_ATP-bd"/>
</dbReference>
<dbReference type="PANTHER" id="PTHR43394:SF1">
    <property type="entry name" value="ATP-BINDING CASSETTE SUB-FAMILY B MEMBER 10, MITOCHONDRIAL"/>
    <property type="match status" value="1"/>
</dbReference>
<accession>A0ABP4YPC8</accession>
<dbReference type="InterPro" id="IPR036640">
    <property type="entry name" value="ABC1_TM_sf"/>
</dbReference>
<feature type="domain" description="ABC transporter" evidence="8">
    <location>
        <begin position="308"/>
        <end position="554"/>
    </location>
</feature>
<keyword evidence="5 7" id="KW-1133">Transmembrane helix</keyword>
<dbReference type="SUPFAM" id="SSF52540">
    <property type="entry name" value="P-loop containing nucleoside triphosphate hydrolases"/>
    <property type="match status" value="1"/>
</dbReference>
<dbReference type="Pfam" id="PF00005">
    <property type="entry name" value="ABC_tran"/>
    <property type="match status" value="1"/>
</dbReference>
<comment type="caution">
    <text evidence="9">The sequence shown here is derived from an EMBL/GenBank/DDBJ whole genome shotgun (WGS) entry which is preliminary data.</text>
</comment>
<dbReference type="PROSITE" id="PS50893">
    <property type="entry name" value="ABC_TRANSPORTER_2"/>
    <property type="match status" value="1"/>
</dbReference>
<dbReference type="Gene3D" id="1.20.1560.10">
    <property type="entry name" value="ABC transporter type 1, transmembrane domain"/>
    <property type="match status" value="1"/>
</dbReference>
<evidence type="ECO:0000256" key="5">
    <source>
        <dbReference type="ARBA" id="ARBA00022989"/>
    </source>
</evidence>
<proteinExistence type="predicted"/>
<reference evidence="10" key="1">
    <citation type="journal article" date="2019" name="Int. J. Syst. Evol. Microbiol.">
        <title>The Global Catalogue of Microorganisms (GCM) 10K type strain sequencing project: providing services to taxonomists for standard genome sequencing and annotation.</title>
        <authorList>
            <consortium name="The Broad Institute Genomics Platform"/>
            <consortium name="The Broad Institute Genome Sequencing Center for Infectious Disease"/>
            <person name="Wu L."/>
            <person name="Ma J."/>
        </authorList>
    </citation>
    <scope>NUCLEOTIDE SEQUENCE [LARGE SCALE GENOMIC DNA]</scope>
    <source>
        <strain evidence="10">JCM 13250</strain>
    </source>
</reference>
<dbReference type="PANTHER" id="PTHR43394">
    <property type="entry name" value="ATP-DEPENDENT PERMEASE MDL1, MITOCHONDRIAL"/>
    <property type="match status" value="1"/>
</dbReference>
<name>A0ABP4YPC8_9ACTN</name>
<dbReference type="EMBL" id="BAAALT010000149">
    <property type="protein sequence ID" value="GAA1817332.1"/>
    <property type="molecule type" value="Genomic_DNA"/>
</dbReference>
<dbReference type="Proteomes" id="UP001500218">
    <property type="component" value="Unassembled WGS sequence"/>
</dbReference>
<protein>
    <submittedName>
        <fullName evidence="9">ABC transporter ATP-binding protein</fullName>
    </submittedName>
</protein>
<dbReference type="SUPFAM" id="SSF90123">
    <property type="entry name" value="ABC transporter transmembrane region"/>
    <property type="match status" value="1"/>
</dbReference>
<organism evidence="9 10">
    <name type="scientific">Luedemannella flava</name>
    <dbReference type="NCBI Taxonomy" id="349316"/>
    <lineage>
        <taxon>Bacteria</taxon>
        <taxon>Bacillati</taxon>
        <taxon>Actinomycetota</taxon>
        <taxon>Actinomycetes</taxon>
        <taxon>Micromonosporales</taxon>
        <taxon>Micromonosporaceae</taxon>
        <taxon>Luedemannella</taxon>
    </lineage>
</organism>
<keyword evidence="4 9" id="KW-0067">ATP-binding</keyword>
<sequence length="565" mass="61091">MVTTPVLALALRDTVDAMLRHDPRAAAVGAAVAALSYALGRYLGSLDYTLVGMLADRIGTLHIRRHVEEQLARLDGLDHLERTDLLDRVTVLRNASWQLNHAPWQAVAAVCDALRLGLLLLLLATVTPWLLLLIGFAAAPLWFDQRGQRSVFAAETDTAEQFRLQRHLFNLATEAAGGKELRVSGAGPSLARRQRHAWDLAVAGRFRARVRAALWTLAGWTVFTVGFTGGLLVLVDLTARGAATVGDLVLAVTVAVTLRNAIQETLTAVSHTVGGRVQVEPLLWLRSYVRATRSRAHASPPARLRDGITLDGVSFTYPGTTRAALSNVSVSLPAGSVVAIVGEYGSGKTTLVKLLTQLYRPDCGRIRVDDLDLGDLSPVAWRARVAAAFQDFGRFHIAFGETVGIGDLSGLSDRARVLAAVDAADSRTLVDRLPDGLDTQLGRQFDGVELSEGQWQRTALARASMRTDPLLFVLDEPTASLDAPSEHHIFERYLARARELADRTGAVTVIVSHRFSTVAGADRILVLHEGRLAEQGTHAELLAADGRYADLYGIQATAYDLSQKG</sequence>
<evidence type="ECO:0000256" key="2">
    <source>
        <dbReference type="ARBA" id="ARBA00022692"/>
    </source>
</evidence>
<evidence type="ECO:0000259" key="8">
    <source>
        <dbReference type="PROSITE" id="PS50893"/>
    </source>
</evidence>
<evidence type="ECO:0000256" key="7">
    <source>
        <dbReference type="SAM" id="Phobius"/>
    </source>
</evidence>
<dbReference type="SMART" id="SM00382">
    <property type="entry name" value="AAA"/>
    <property type="match status" value="1"/>
</dbReference>
<comment type="subcellular location">
    <subcellularLocation>
        <location evidence="1">Cell membrane</location>
        <topology evidence="1">Multi-pass membrane protein</topology>
    </subcellularLocation>
</comment>
<dbReference type="Gene3D" id="3.40.50.300">
    <property type="entry name" value="P-loop containing nucleotide triphosphate hydrolases"/>
    <property type="match status" value="1"/>
</dbReference>
<evidence type="ECO:0000256" key="1">
    <source>
        <dbReference type="ARBA" id="ARBA00004651"/>
    </source>
</evidence>
<evidence type="ECO:0000256" key="4">
    <source>
        <dbReference type="ARBA" id="ARBA00022840"/>
    </source>
</evidence>
<evidence type="ECO:0000313" key="9">
    <source>
        <dbReference type="EMBL" id="GAA1817332.1"/>
    </source>
</evidence>
<evidence type="ECO:0000313" key="10">
    <source>
        <dbReference type="Proteomes" id="UP001500218"/>
    </source>
</evidence>
<gene>
    <name evidence="9" type="ORF">GCM10009682_42670</name>
</gene>
<dbReference type="GO" id="GO:0005524">
    <property type="term" value="F:ATP binding"/>
    <property type="evidence" value="ECO:0007669"/>
    <property type="project" value="UniProtKB-KW"/>
</dbReference>
<dbReference type="InterPro" id="IPR039421">
    <property type="entry name" value="Type_1_exporter"/>
</dbReference>
<dbReference type="InterPro" id="IPR027417">
    <property type="entry name" value="P-loop_NTPase"/>
</dbReference>
<evidence type="ECO:0000256" key="3">
    <source>
        <dbReference type="ARBA" id="ARBA00022741"/>
    </source>
</evidence>
<feature type="transmembrane region" description="Helical" evidence="7">
    <location>
        <begin position="118"/>
        <end position="143"/>
    </location>
</feature>
<keyword evidence="10" id="KW-1185">Reference proteome</keyword>
<dbReference type="InterPro" id="IPR003593">
    <property type="entry name" value="AAA+_ATPase"/>
</dbReference>